<comment type="caution">
    <text evidence="2">The sequence shown here is derived from an EMBL/GenBank/DDBJ whole genome shotgun (WGS) entry which is preliminary data.</text>
</comment>
<reference evidence="2" key="1">
    <citation type="submission" date="2020-11" db="EMBL/GenBank/DDBJ databases">
        <title>Chlorella ohadii genome sequencing and assembly.</title>
        <authorList>
            <person name="Murik O."/>
            <person name="Treves H."/>
            <person name="Kedem I."/>
            <person name="Shotland Y."/>
            <person name="Kaplan A."/>
        </authorList>
    </citation>
    <scope>NUCLEOTIDE SEQUENCE</scope>
    <source>
        <strain evidence="2">1</strain>
    </source>
</reference>
<feature type="region of interest" description="Disordered" evidence="1">
    <location>
        <begin position="518"/>
        <end position="552"/>
    </location>
</feature>
<sequence length="910" mass="94402">MVTRLLAAQQAQQSGAETSRQAAERTISVASSPAPGAAGASRQQGRTRSRLQPQPQASEQQGQQDAAVKGQPAYPAEDKQGEELGGRAVSPEPEAEGEEEAAGTSTAEKEQAAGGDGAAAACTSTAGEHRSTGGGGAAAADNSTASEQQAADGGWEDEGPDAAYDPVDAVLAKLGAGRLRPKEFILEVVRGIQEGTLGADFAEDIAAAIPQVLKEPDVCQQQVARHARVLMQLGAPLAALVVDMVDKVEASGKADEAAEAAAVLERAAAALQAGDPAAAHLLPIYAKFTRGLLSHGPEEHMERTMAGLATTLEKCGCPEDADEAHAAAGRLALLADILPSLGQPQQPPSWRTAPLLFVACAFAGAVVRQLGAQCPAAVLNLFEDVFCNMAKWTRADDGLGNQRVARSAAQFCFCVGDAEPDSVEVACVVCSAARIVQAAVDAGLMKQDERVSMLATWVVADVLRVAAQHAEYVRQFQQQPAAELAHAAAQKGPPRQQGPPPLQAPAGVALAVAHQGLQHGEAAAGQGPAAQQAPQQAAATAGEQLQESSEGEPAATLLQLLGADESEQADDCPTAQELLSKLAMAHRGVRERGQQRVDNMAEEYDSIVTRKTGENASSAKPAHTIGVVSPAAFSLNRKALDTAMQQVKAPGRKRNIVVAALVAVRLCHLQRTGKPLVPAGKDLLWIRLPSSRPSAPDYAVPYSSTHNGTSLSVLACHAVQYDKHDGALLFKPALVECAQRAECGEDEGRLSKFAAAHEAAEAAAKAVAAAGVSGLSMTDFGPCKADLAADPVAKRLAQDMVDVWGEGQPLAVAAAQLAPHHSVLDRLLMGATARVPPTDSMAAVQAALLTLAPLGFEAALGVKPSSGDFEWMTFSGKMLRRMAERLPSLDAEMAADEAADEVTWAGWHGV</sequence>
<feature type="compositionally biased region" description="Low complexity" evidence="1">
    <location>
        <begin position="484"/>
        <end position="495"/>
    </location>
</feature>
<name>A0AAD5GZF9_9CHLO</name>
<keyword evidence="3" id="KW-1185">Reference proteome</keyword>
<gene>
    <name evidence="2" type="ORF">COHA_007843</name>
</gene>
<evidence type="ECO:0000313" key="3">
    <source>
        <dbReference type="Proteomes" id="UP001205105"/>
    </source>
</evidence>
<feature type="compositionally biased region" description="Low complexity" evidence="1">
    <location>
        <begin position="30"/>
        <end position="67"/>
    </location>
</feature>
<organism evidence="2 3">
    <name type="scientific">Chlorella ohadii</name>
    <dbReference type="NCBI Taxonomy" id="2649997"/>
    <lineage>
        <taxon>Eukaryota</taxon>
        <taxon>Viridiplantae</taxon>
        <taxon>Chlorophyta</taxon>
        <taxon>core chlorophytes</taxon>
        <taxon>Trebouxiophyceae</taxon>
        <taxon>Chlorellales</taxon>
        <taxon>Chlorellaceae</taxon>
        <taxon>Chlorella clade</taxon>
        <taxon>Chlorella</taxon>
    </lineage>
</organism>
<evidence type="ECO:0000256" key="1">
    <source>
        <dbReference type="SAM" id="MobiDB-lite"/>
    </source>
</evidence>
<feature type="compositionally biased region" description="Low complexity" evidence="1">
    <location>
        <begin position="520"/>
        <end position="544"/>
    </location>
</feature>
<dbReference type="AlphaFoldDB" id="A0AAD5GZF9"/>
<dbReference type="EMBL" id="JADXDR010000128">
    <property type="protein sequence ID" value="KAI7838386.1"/>
    <property type="molecule type" value="Genomic_DNA"/>
</dbReference>
<accession>A0AAD5GZF9</accession>
<protein>
    <submittedName>
        <fullName evidence="2">Uncharacterized protein</fullName>
    </submittedName>
</protein>
<proteinExistence type="predicted"/>
<feature type="region of interest" description="Disordered" evidence="1">
    <location>
        <begin position="484"/>
        <end position="504"/>
    </location>
</feature>
<feature type="region of interest" description="Disordered" evidence="1">
    <location>
        <begin position="1"/>
        <end position="162"/>
    </location>
</feature>
<feature type="compositionally biased region" description="Basic and acidic residues" evidence="1">
    <location>
        <begin position="76"/>
        <end position="85"/>
    </location>
</feature>
<evidence type="ECO:0000313" key="2">
    <source>
        <dbReference type="EMBL" id="KAI7838386.1"/>
    </source>
</evidence>
<dbReference type="Proteomes" id="UP001205105">
    <property type="component" value="Unassembled WGS sequence"/>
</dbReference>